<protein>
    <recommendedName>
        <fullName evidence="4">RecT-like ssDNA binding protein</fullName>
    </recommendedName>
</protein>
<name>A0ABP7PCN1_9ACTN</name>
<evidence type="ECO:0000313" key="3">
    <source>
        <dbReference type="Proteomes" id="UP001418444"/>
    </source>
</evidence>
<dbReference type="Proteomes" id="UP001418444">
    <property type="component" value="Unassembled WGS sequence"/>
</dbReference>
<comment type="caution">
    <text evidence="2">The sequence shown here is derived from an EMBL/GenBank/DDBJ whole genome shotgun (WGS) entry which is preliminary data.</text>
</comment>
<sequence length="314" mass="33150">MTSNNITTPAATELAEIDPAASVLPAATPTADATATLLQHAQTMQAAHQLATALCSSELVPAMYRGKPDNGAAAILYGAELGLSPIQAMQQIFVVHGAPAIYARTMVALVKSKGYLVQTVESSDASVTVAGRDPRTGVEEVSTWTFERAQKAGYTKNSKYGTDPQGMLYAKAATEVCRKLAPEVLLGIAYSREELELEEPSVPVRRRGGSGVAGLKATLAVDPEAQPEAPAQPAQEPQPVPEAAAEPSITAAQLKKLHTLLTKWDLTDRHAALAWLSQQVDRPLGSSKDLTKVEAAELIGFIEAEQASDAEASR</sequence>
<dbReference type="EMBL" id="BAAAZW010000006">
    <property type="protein sequence ID" value="GAA3962838.1"/>
    <property type="molecule type" value="Genomic_DNA"/>
</dbReference>
<reference evidence="3" key="1">
    <citation type="journal article" date="2019" name="Int. J. Syst. Evol. Microbiol.">
        <title>The Global Catalogue of Microorganisms (GCM) 10K type strain sequencing project: providing services to taxonomists for standard genome sequencing and annotation.</title>
        <authorList>
            <consortium name="The Broad Institute Genomics Platform"/>
            <consortium name="The Broad Institute Genome Sequencing Center for Infectious Disease"/>
            <person name="Wu L."/>
            <person name="Ma J."/>
        </authorList>
    </citation>
    <scope>NUCLEOTIDE SEQUENCE [LARGE SCALE GENOMIC DNA]</scope>
    <source>
        <strain evidence="3">JCM 16923</strain>
    </source>
</reference>
<evidence type="ECO:0000313" key="2">
    <source>
        <dbReference type="EMBL" id="GAA3962838.1"/>
    </source>
</evidence>
<proteinExistence type="predicted"/>
<accession>A0ABP7PCN1</accession>
<feature type="region of interest" description="Disordered" evidence="1">
    <location>
        <begin position="224"/>
        <end position="245"/>
    </location>
</feature>
<gene>
    <name evidence="2" type="ORF">GCM10022231_23840</name>
</gene>
<evidence type="ECO:0008006" key="4">
    <source>
        <dbReference type="Google" id="ProtNLM"/>
    </source>
</evidence>
<evidence type="ECO:0000256" key="1">
    <source>
        <dbReference type="SAM" id="MobiDB-lite"/>
    </source>
</evidence>
<organism evidence="2 3">
    <name type="scientific">Gordonia caeni</name>
    <dbReference type="NCBI Taxonomy" id="1007097"/>
    <lineage>
        <taxon>Bacteria</taxon>
        <taxon>Bacillati</taxon>
        <taxon>Actinomycetota</taxon>
        <taxon>Actinomycetes</taxon>
        <taxon>Mycobacteriales</taxon>
        <taxon>Gordoniaceae</taxon>
        <taxon>Gordonia</taxon>
    </lineage>
</organism>
<keyword evidence="3" id="KW-1185">Reference proteome</keyword>
<dbReference type="RefSeq" id="WP_344783975.1">
    <property type="nucleotide sequence ID" value="NZ_BAAAZW010000006.1"/>
</dbReference>